<dbReference type="Gene3D" id="3.80.10.10">
    <property type="entry name" value="Ribonuclease Inhibitor"/>
    <property type="match status" value="1"/>
</dbReference>
<dbReference type="EMBL" id="HBKR01018621">
    <property type="protein sequence ID" value="CAE2307366.1"/>
    <property type="molecule type" value="Transcribed_RNA"/>
</dbReference>
<evidence type="ECO:0000313" key="1">
    <source>
        <dbReference type="EMBL" id="CAE2307366.1"/>
    </source>
</evidence>
<organism evidence="1">
    <name type="scientific">Paramoeba aestuarina</name>
    <dbReference type="NCBI Taxonomy" id="180227"/>
    <lineage>
        <taxon>Eukaryota</taxon>
        <taxon>Amoebozoa</taxon>
        <taxon>Discosea</taxon>
        <taxon>Flabellinia</taxon>
        <taxon>Dactylopodida</taxon>
        <taxon>Paramoebidae</taxon>
        <taxon>Paramoeba</taxon>
    </lineage>
</organism>
<dbReference type="SUPFAM" id="SSF52075">
    <property type="entry name" value="Outer arm dynein light chain 1"/>
    <property type="match status" value="1"/>
</dbReference>
<reference evidence="1" key="1">
    <citation type="submission" date="2021-01" db="EMBL/GenBank/DDBJ databases">
        <authorList>
            <person name="Corre E."/>
            <person name="Pelletier E."/>
            <person name="Niang G."/>
            <person name="Scheremetjew M."/>
            <person name="Finn R."/>
            <person name="Kale V."/>
            <person name="Holt S."/>
            <person name="Cochrane G."/>
            <person name="Meng A."/>
            <person name="Brown T."/>
            <person name="Cohen L."/>
        </authorList>
    </citation>
    <scope>NUCLEOTIDE SEQUENCE</scope>
    <source>
        <strain evidence="1">SoJaBio B1-5/56/2</strain>
    </source>
</reference>
<dbReference type="AlphaFoldDB" id="A0A7S4NU55"/>
<sequence length="224" mass="26050">MIFCATLLALDLDPQVKPQKRMRDALMERFFENISQEGILKVSHGARVALRKDICHGWDGITCLFGEIVAIKYIGKEHGDLQIGYMPNTAQWVSIISCFQRFTISIRSFPRNLITISLGNNLITGRPDLTVLPEKLEEAEFWSNRLNGPIQLTHLPRKLRKLNLRGNMIDQHTVWYDDLPETIEEIRFRNVIEKTKIREVRAVHPYKAVKRKEIFYGMNKSHVH</sequence>
<proteinExistence type="predicted"/>
<accession>A0A7S4NU55</accession>
<dbReference type="InterPro" id="IPR032675">
    <property type="entry name" value="LRR_dom_sf"/>
</dbReference>
<protein>
    <submittedName>
        <fullName evidence="1">Uncharacterized protein</fullName>
    </submittedName>
</protein>
<name>A0A7S4NU55_9EUKA</name>
<gene>
    <name evidence="1" type="ORF">NAES01612_LOCUS12240</name>
</gene>